<organism evidence="2 3">
    <name type="scientific">Dendrobium chrysotoxum</name>
    <name type="common">Orchid</name>
    <dbReference type="NCBI Taxonomy" id="161865"/>
    <lineage>
        <taxon>Eukaryota</taxon>
        <taxon>Viridiplantae</taxon>
        <taxon>Streptophyta</taxon>
        <taxon>Embryophyta</taxon>
        <taxon>Tracheophyta</taxon>
        <taxon>Spermatophyta</taxon>
        <taxon>Magnoliopsida</taxon>
        <taxon>Liliopsida</taxon>
        <taxon>Asparagales</taxon>
        <taxon>Orchidaceae</taxon>
        <taxon>Epidendroideae</taxon>
        <taxon>Malaxideae</taxon>
        <taxon>Dendrobiinae</taxon>
        <taxon>Dendrobium</taxon>
    </lineage>
</organism>
<proteinExistence type="predicted"/>
<feature type="region of interest" description="Disordered" evidence="1">
    <location>
        <begin position="111"/>
        <end position="133"/>
    </location>
</feature>
<accession>A0AAV7GKD5</accession>
<evidence type="ECO:0000313" key="2">
    <source>
        <dbReference type="EMBL" id="KAH0456133.1"/>
    </source>
</evidence>
<gene>
    <name evidence="2" type="ORF">IEQ34_014040</name>
</gene>
<sequence>MHQTGYTRFTPHLELRNCASEVRLIALDASEFGLDIEDYLTDKNIIILEDATIKNEESKESHSVQQRILVKAKITVYALCPMNWYSIPQFENILEAKKGEGKRPVAWGKEVGSAGGLGRRRGVLAGGLEDEEG</sequence>
<protein>
    <submittedName>
        <fullName evidence="2">Uncharacterized protein</fullName>
    </submittedName>
</protein>
<dbReference type="Proteomes" id="UP000775213">
    <property type="component" value="Unassembled WGS sequence"/>
</dbReference>
<comment type="caution">
    <text evidence="2">The sequence shown here is derived from an EMBL/GenBank/DDBJ whole genome shotgun (WGS) entry which is preliminary data.</text>
</comment>
<evidence type="ECO:0000313" key="3">
    <source>
        <dbReference type="Proteomes" id="UP000775213"/>
    </source>
</evidence>
<reference evidence="2 3" key="1">
    <citation type="journal article" date="2021" name="Hortic Res">
        <title>Chromosome-scale assembly of the Dendrobium chrysotoxum genome enhances the understanding of orchid evolution.</title>
        <authorList>
            <person name="Zhang Y."/>
            <person name="Zhang G.Q."/>
            <person name="Zhang D."/>
            <person name="Liu X.D."/>
            <person name="Xu X.Y."/>
            <person name="Sun W.H."/>
            <person name="Yu X."/>
            <person name="Zhu X."/>
            <person name="Wang Z.W."/>
            <person name="Zhao X."/>
            <person name="Zhong W.Y."/>
            <person name="Chen H."/>
            <person name="Yin W.L."/>
            <person name="Huang T."/>
            <person name="Niu S.C."/>
            <person name="Liu Z.J."/>
        </authorList>
    </citation>
    <scope>NUCLEOTIDE SEQUENCE [LARGE SCALE GENOMIC DNA]</scope>
    <source>
        <strain evidence="2">Lindl</strain>
    </source>
</reference>
<evidence type="ECO:0000256" key="1">
    <source>
        <dbReference type="SAM" id="MobiDB-lite"/>
    </source>
</evidence>
<dbReference type="AlphaFoldDB" id="A0AAV7GKD5"/>
<dbReference type="EMBL" id="JAGFBR010000013">
    <property type="protein sequence ID" value="KAH0456133.1"/>
    <property type="molecule type" value="Genomic_DNA"/>
</dbReference>
<name>A0AAV7GKD5_DENCH</name>
<keyword evidence="3" id="KW-1185">Reference proteome</keyword>